<dbReference type="AlphaFoldDB" id="A0A4Z1SUN1"/>
<evidence type="ECO:0000313" key="2">
    <source>
        <dbReference type="EMBL" id="TNJ29534.1"/>
    </source>
</evidence>
<comment type="caution">
    <text evidence="2">The sequence shown here is derived from an EMBL/GenBank/DDBJ whole genome shotgun (WGS) entry which is preliminary data.</text>
</comment>
<feature type="region of interest" description="Disordered" evidence="1">
    <location>
        <begin position="229"/>
        <end position="278"/>
    </location>
</feature>
<dbReference type="EMBL" id="VDLU01000001">
    <property type="protein sequence ID" value="TNJ29534.1"/>
    <property type="molecule type" value="Genomic_DNA"/>
</dbReference>
<accession>A0A4Z1SUN1</accession>
<dbReference type="VEuPathDB" id="GiardiaDB:GMRT_11672"/>
<dbReference type="Proteomes" id="UP000315496">
    <property type="component" value="Chromosome 1"/>
</dbReference>
<reference evidence="2 3" key="1">
    <citation type="submission" date="2019-05" db="EMBL/GenBank/DDBJ databases">
        <title>The compact genome of Giardia muris reveals important steps in the evolution of intestinal protozoan parasites.</title>
        <authorList>
            <person name="Xu F."/>
            <person name="Jimenez-Gonzalez A."/>
            <person name="Einarsson E."/>
            <person name="Astvaldsson A."/>
            <person name="Peirasmaki D."/>
            <person name="Eckmann L."/>
            <person name="Andersson J.O."/>
            <person name="Svard S.G."/>
            <person name="Jerlstrom-Hultqvist J."/>
        </authorList>
    </citation>
    <scope>NUCLEOTIDE SEQUENCE [LARGE SCALE GENOMIC DNA]</scope>
    <source>
        <strain evidence="2 3">Roberts-Thomson</strain>
    </source>
</reference>
<sequence length="308" mass="33632">MHNSFIEGGLHSSSPAVEQAVAVRDTCQWLECMLDETRCLSSSASRLAQIALSAPHTHVTGIVSPEFLEAWKTMASNAAMLSGTASESVCASLRHATKRLTSELSRDCFNLDLEARKGRVRPRYVTSVESPIQNQTPSIPSSPTMVNILRSLEDVTMCVSVQCEDVYRELLHSLQRFLEAPVPSFISLQKVAFAASLHDKLKNFSHAVTSGKTELMNLNYRQSYLPPPVSSDSGLYSGETTRHTSDSPLDSSLRTGVPGRDFLQRSGLGTSPTVGSPLLTVKGRRSPSTKNTALLHSLTQRYREAAQP</sequence>
<evidence type="ECO:0000313" key="3">
    <source>
        <dbReference type="Proteomes" id="UP000315496"/>
    </source>
</evidence>
<name>A0A4Z1SUN1_GIAMU</name>
<evidence type="ECO:0000256" key="1">
    <source>
        <dbReference type="SAM" id="MobiDB-lite"/>
    </source>
</evidence>
<keyword evidence="3" id="KW-1185">Reference proteome</keyword>
<proteinExistence type="predicted"/>
<organism evidence="2 3">
    <name type="scientific">Giardia muris</name>
    <dbReference type="NCBI Taxonomy" id="5742"/>
    <lineage>
        <taxon>Eukaryota</taxon>
        <taxon>Metamonada</taxon>
        <taxon>Diplomonadida</taxon>
        <taxon>Hexamitidae</taxon>
        <taxon>Giardiinae</taxon>
        <taxon>Giardia</taxon>
    </lineage>
</organism>
<protein>
    <submittedName>
        <fullName evidence="2">Uncharacterized protein</fullName>
    </submittedName>
</protein>
<gene>
    <name evidence="2" type="ORF">GMRT_11672</name>
</gene>